<organism evidence="1 2">
    <name type="scientific">Polyplax serrata</name>
    <name type="common">Common mouse louse</name>
    <dbReference type="NCBI Taxonomy" id="468196"/>
    <lineage>
        <taxon>Eukaryota</taxon>
        <taxon>Metazoa</taxon>
        <taxon>Ecdysozoa</taxon>
        <taxon>Arthropoda</taxon>
        <taxon>Hexapoda</taxon>
        <taxon>Insecta</taxon>
        <taxon>Pterygota</taxon>
        <taxon>Neoptera</taxon>
        <taxon>Paraneoptera</taxon>
        <taxon>Psocodea</taxon>
        <taxon>Troctomorpha</taxon>
        <taxon>Phthiraptera</taxon>
        <taxon>Anoplura</taxon>
        <taxon>Polyplacidae</taxon>
        <taxon>Polyplax</taxon>
    </lineage>
</organism>
<accession>A0AAN8P0B6</accession>
<dbReference type="Proteomes" id="UP001372834">
    <property type="component" value="Unassembled WGS sequence"/>
</dbReference>
<comment type="caution">
    <text evidence="1">The sequence shown here is derived from an EMBL/GenBank/DDBJ whole genome shotgun (WGS) entry which is preliminary data.</text>
</comment>
<dbReference type="EMBL" id="JAWJWE010000004">
    <property type="protein sequence ID" value="KAK6636738.1"/>
    <property type="molecule type" value="Genomic_DNA"/>
</dbReference>
<protein>
    <submittedName>
        <fullName evidence="1">Uncharacterized protein</fullName>
    </submittedName>
</protein>
<evidence type="ECO:0000313" key="2">
    <source>
        <dbReference type="Proteomes" id="UP001372834"/>
    </source>
</evidence>
<reference evidence="1 2" key="1">
    <citation type="submission" date="2023-10" db="EMBL/GenBank/DDBJ databases">
        <title>Genomes of two closely related lineages of the louse Polyplax serrata with different host specificities.</title>
        <authorList>
            <person name="Martinu J."/>
            <person name="Tarabai H."/>
            <person name="Stefka J."/>
            <person name="Hypsa V."/>
        </authorList>
    </citation>
    <scope>NUCLEOTIDE SEQUENCE [LARGE SCALE GENOMIC DNA]</scope>
    <source>
        <strain evidence="1">HR10_N</strain>
    </source>
</reference>
<proteinExistence type="predicted"/>
<evidence type="ECO:0000313" key="1">
    <source>
        <dbReference type="EMBL" id="KAK6636738.1"/>
    </source>
</evidence>
<sequence>MFLVCCPQKIRGLRQNNKGIPLGAITQAKGEKLKRYQPGEASCSSIMRWDYHPHSLAPPAPPWNDDVPGVRRLSTRISELFETEIVHAEYELLVLEFCRSTPAESNKHIGVPLNLSNIILF</sequence>
<name>A0AAN8P0B6_POLSC</name>
<dbReference type="AlphaFoldDB" id="A0AAN8P0B6"/>
<gene>
    <name evidence="1" type="ORF">RUM43_010401</name>
</gene>